<feature type="transmembrane region" description="Helical" evidence="1">
    <location>
        <begin position="49"/>
        <end position="67"/>
    </location>
</feature>
<dbReference type="RefSeq" id="WP_125244506.1">
    <property type="nucleotide sequence ID" value="NZ_RSED01000015.1"/>
</dbReference>
<dbReference type="InterPro" id="IPR005804">
    <property type="entry name" value="FA_desaturase_dom"/>
</dbReference>
<comment type="caution">
    <text evidence="3">The sequence shown here is derived from an EMBL/GenBank/DDBJ whole genome shotgun (WGS) entry which is preliminary data.</text>
</comment>
<reference evidence="3 4" key="1">
    <citation type="submission" date="2018-12" db="EMBL/GenBank/DDBJ databases">
        <title>The whole draft genome of Aquabacterium sp. SJQ9.</title>
        <authorList>
            <person name="Sun L."/>
            <person name="Gao X."/>
            <person name="Chen W."/>
            <person name="Huang K."/>
        </authorList>
    </citation>
    <scope>NUCLEOTIDE SEQUENCE [LARGE SCALE GENOMIC DNA]</scope>
    <source>
        <strain evidence="3 4">SJQ9</strain>
    </source>
</reference>
<keyword evidence="4" id="KW-1185">Reference proteome</keyword>
<name>A0A3R8TA82_9BURK</name>
<keyword evidence="1" id="KW-1133">Transmembrane helix</keyword>
<dbReference type="EMBL" id="RSED01000015">
    <property type="protein sequence ID" value="RRS03043.1"/>
    <property type="molecule type" value="Genomic_DNA"/>
</dbReference>
<dbReference type="GO" id="GO:0008610">
    <property type="term" value="P:lipid biosynthetic process"/>
    <property type="evidence" value="ECO:0007669"/>
    <property type="project" value="UniProtKB-ARBA"/>
</dbReference>
<keyword evidence="1" id="KW-0812">Transmembrane</keyword>
<dbReference type="InterPro" id="IPR012171">
    <property type="entry name" value="Fatty_acid_desaturase"/>
</dbReference>
<feature type="domain" description="Fatty acid desaturase" evidence="2">
    <location>
        <begin position="76"/>
        <end position="320"/>
    </location>
</feature>
<accession>A0A3R8TA82</accession>
<keyword evidence="1" id="KW-0472">Membrane</keyword>
<evidence type="ECO:0000313" key="3">
    <source>
        <dbReference type="EMBL" id="RRS03043.1"/>
    </source>
</evidence>
<dbReference type="Proteomes" id="UP000269265">
    <property type="component" value="Unassembled WGS sequence"/>
</dbReference>
<evidence type="ECO:0000313" key="4">
    <source>
        <dbReference type="Proteomes" id="UP000269265"/>
    </source>
</evidence>
<dbReference type="PANTHER" id="PTHR19353">
    <property type="entry name" value="FATTY ACID DESATURASE 2"/>
    <property type="match status" value="1"/>
</dbReference>
<dbReference type="PANTHER" id="PTHR19353:SF19">
    <property type="entry name" value="DELTA(5) FATTY ACID DESATURASE C-RELATED"/>
    <property type="match status" value="1"/>
</dbReference>
<proteinExistence type="predicted"/>
<evidence type="ECO:0000256" key="1">
    <source>
        <dbReference type="SAM" id="Phobius"/>
    </source>
</evidence>
<feature type="transmembrane region" description="Helical" evidence="1">
    <location>
        <begin position="73"/>
        <end position="93"/>
    </location>
</feature>
<dbReference type="AlphaFoldDB" id="A0A3R8TA82"/>
<dbReference type="Pfam" id="PF00487">
    <property type="entry name" value="FA_desaturase"/>
    <property type="match status" value="1"/>
</dbReference>
<protein>
    <submittedName>
        <fullName evidence="3">Fatty acid desaturase</fullName>
    </submittedName>
</protein>
<dbReference type="CDD" id="cd03510">
    <property type="entry name" value="Rhizobitoxine-FADS-like"/>
    <property type="match status" value="1"/>
</dbReference>
<sequence>MTASHALQDKTAPDSATPKVLPATTRRKINELFTREQIAQLTARSDWRGAWAIISTWMVIAGAFAVLARWPNVFTFVGALVVIAGRQLCLAILQHEGSHGTLFKTRWMNDVIVDWLCARPVWQHLHKYRAHHFVHHTKTGTEADPDLSLHVDYPVTRRSLVRKFLRDITGLTGLKTLYGLILMDAGVIKWTVSNDIQRLPRNGRRWYHYVVSALRNMAPMLLANGVLWGLLALAGHAWLYGVWVLAYITPLPLFIRIRSIAEHGCLERTPDMFVNTRTTRAGWLARITVAPVHVNHHLEHHVMASVPYYRLPLMHRMLRDRHALPPAPGYLDVLRQASARNPTFTANA</sequence>
<organism evidence="3 4">
    <name type="scientific">Aquabacterium soli</name>
    <dbReference type="NCBI Taxonomy" id="2493092"/>
    <lineage>
        <taxon>Bacteria</taxon>
        <taxon>Pseudomonadati</taxon>
        <taxon>Pseudomonadota</taxon>
        <taxon>Betaproteobacteria</taxon>
        <taxon>Burkholderiales</taxon>
        <taxon>Aquabacterium</taxon>
    </lineage>
</organism>
<dbReference type="OrthoDB" id="9800167at2"/>
<gene>
    <name evidence="3" type="ORF">EIP75_17110</name>
</gene>
<evidence type="ECO:0000259" key="2">
    <source>
        <dbReference type="Pfam" id="PF00487"/>
    </source>
</evidence>
<dbReference type="GO" id="GO:0016020">
    <property type="term" value="C:membrane"/>
    <property type="evidence" value="ECO:0007669"/>
    <property type="project" value="TreeGrafter"/>
</dbReference>
<dbReference type="GO" id="GO:0016717">
    <property type="term" value="F:oxidoreductase activity, acting on paired donors, with oxidation of a pair of donors resulting in the reduction of molecular oxygen to two molecules of water"/>
    <property type="evidence" value="ECO:0007669"/>
    <property type="project" value="TreeGrafter"/>
</dbReference>